<evidence type="ECO:0000313" key="2">
    <source>
        <dbReference type="Proteomes" id="UP000198367"/>
    </source>
</evidence>
<dbReference type="RefSeq" id="WP_011627178.1">
    <property type="nucleotide sequence ID" value="NZ_CP022358.1"/>
</dbReference>
<proteinExistence type="predicted"/>
<organism evidence="1 2">
    <name type="scientific">Shewanella bicestrii</name>
    <dbReference type="NCBI Taxonomy" id="2018305"/>
    <lineage>
        <taxon>Bacteria</taxon>
        <taxon>Pseudomonadati</taxon>
        <taxon>Pseudomonadota</taxon>
        <taxon>Gammaproteobacteria</taxon>
        <taxon>Alteromonadales</taxon>
        <taxon>Shewanellaceae</taxon>
        <taxon>Shewanella</taxon>
    </lineage>
</organism>
<dbReference type="KEGG" id="sbj:CF168_03635"/>
<sequence length="50" mass="5331">MKSTSSLWVGALWQAAMPEAKNVQTAKAVQTRLTAPAGDLHKAKQQVNPA</sequence>
<protein>
    <submittedName>
        <fullName evidence="1">Uncharacterized protein</fullName>
    </submittedName>
</protein>
<dbReference type="Proteomes" id="UP000198367">
    <property type="component" value="Chromosome"/>
</dbReference>
<dbReference type="EMBL" id="CP022358">
    <property type="protein sequence ID" value="ASK68030.1"/>
    <property type="molecule type" value="Genomic_DNA"/>
</dbReference>
<reference evidence="1 2" key="1">
    <citation type="submission" date="2017-07" db="EMBL/GenBank/DDBJ databases">
        <title>Phenotypical and genomic characterization of a clinical isolate of Shewanella bicestrii sp. nov. producing an extended-spectrum beta-lactamase and a new oxacillinase variant.</title>
        <authorList>
            <person name="Jousset A.B."/>
            <person name="Bonnin R.A."/>
            <person name="Girlich D."/>
            <person name="Dabos L."/>
            <person name="Potron A."/>
            <person name="Dortet L."/>
            <person name="Glaser P."/>
            <person name="Naas T."/>
        </authorList>
    </citation>
    <scope>NUCLEOTIDE SEQUENCE [LARGE SCALE GENOMIC DNA]</scope>
    <source>
        <strain evidence="1 2">JAB-1</strain>
    </source>
</reference>
<gene>
    <name evidence="1" type="ORF">CF168_03635</name>
</gene>
<dbReference type="AlphaFoldDB" id="A0A220UJ54"/>
<accession>A0A220UJ54</accession>
<keyword evidence="2" id="KW-1185">Reference proteome</keyword>
<evidence type="ECO:0000313" key="1">
    <source>
        <dbReference type="EMBL" id="ASK68030.1"/>
    </source>
</evidence>
<name>A0A220UJ54_9GAMM</name>